<feature type="transmembrane region" description="Helical" evidence="6">
    <location>
        <begin position="342"/>
        <end position="364"/>
    </location>
</feature>
<gene>
    <name evidence="7" type="ordered locus">Deima_0984</name>
</gene>
<proteinExistence type="predicted"/>
<dbReference type="Pfam" id="PF07690">
    <property type="entry name" value="MFS_1"/>
    <property type="match status" value="1"/>
</dbReference>
<feature type="transmembrane region" description="Helical" evidence="6">
    <location>
        <begin position="254"/>
        <end position="276"/>
    </location>
</feature>
<dbReference type="KEGG" id="dmr:Deima_0984"/>
<feature type="transmembrane region" description="Helical" evidence="6">
    <location>
        <begin position="308"/>
        <end position="330"/>
    </location>
</feature>
<feature type="transmembrane region" description="Helical" evidence="6">
    <location>
        <begin position="104"/>
        <end position="126"/>
    </location>
</feature>
<dbReference type="Proteomes" id="UP000008635">
    <property type="component" value="Chromosome"/>
</dbReference>
<reference evidence="8" key="2">
    <citation type="submission" date="2011-01" db="EMBL/GenBank/DDBJ databases">
        <title>The complete genome of Deinococcus maricopensis DSM 21211.</title>
        <authorList>
            <consortium name="US DOE Joint Genome Institute (JGI-PGF)"/>
            <person name="Lucas S."/>
            <person name="Copeland A."/>
            <person name="Lapidus A."/>
            <person name="Goodwin L."/>
            <person name="Pitluck S."/>
            <person name="Kyrpides N."/>
            <person name="Mavromatis K."/>
            <person name="Pagani I."/>
            <person name="Ivanova N."/>
            <person name="Ovchinnikova G."/>
            <person name="Zeytun A."/>
            <person name="Detter J.C."/>
            <person name="Han C."/>
            <person name="Land M."/>
            <person name="Hauser L."/>
            <person name="Markowitz V."/>
            <person name="Cheng J.-F."/>
            <person name="Hugenholtz P."/>
            <person name="Woyke T."/>
            <person name="Wu D."/>
            <person name="Pukall R."/>
            <person name="Gehrich-Schroeter G."/>
            <person name="Brambilla E."/>
            <person name="Klenk H.-P."/>
            <person name="Eisen J.A."/>
        </authorList>
    </citation>
    <scope>NUCLEOTIDE SEQUENCE [LARGE SCALE GENOMIC DNA]</scope>
    <source>
        <strain evidence="8">DSM 21211 / LMG 22137 / NRRL B-23946 / LB-34</strain>
    </source>
</reference>
<feature type="transmembrane region" description="Helical" evidence="6">
    <location>
        <begin position="49"/>
        <end position="68"/>
    </location>
</feature>
<sequence length="413" mass="42263">MTTHPLLWNRHFTLWWLGNAQSALGGALAGIALSFLVLHETGSSGAMGVNLALTLLPTLLSPLAGALVDRLPVRLPLIVLNVVRGGAQLLLGLAALHGPVGVPALHALALLNGLIAAFYVPASMGVTPRLVAPQHRARAASLMQGSAQIMQLAGLLGGGLLVSALGSGPSLMFDGMTFLLMAALLRAVQVPDPRARGARSSVRADLQAGVQYTRSSAALLLLPGLALIINAVLAPMEMLLPARMTALGVGAGGFGLFLGLFTGGMASSSLLLAALGARVPARLGGVLGFALSGGMFALLSVTRTAPQMYALAFACGAAIALLNISLSLTFQTLVHPEYYGRVGSLLNTAGQIGMPVTLLLLAPIADRVPLALIFSVTAAVLLLAAALWHAVMRRTPDAVITPATVRAVDARAA</sequence>
<dbReference type="SUPFAM" id="SSF103473">
    <property type="entry name" value="MFS general substrate transporter"/>
    <property type="match status" value="1"/>
</dbReference>
<organism evidence="7 8">
    <name type="scientific">Deinococcus maricopensis (strain DSM 21211 / LMG 22137 / NRRL B-23946 / LB-34)</name>
    <dbReference type="NCBI Taxonomy" id="709986"/>
    <lineage>
        <taxon>Bacteria</taxon>
        <taxon>Thermotogati</taxon>
        <taxon>Deinococcota</taxon>
        <taxon>Deinococci</taxon>
        <taxon>Deinococcales</taxon>
        <taxon>Deinococcaceae</taxon>
        <taxon>Deinococcus</taxon>
    </lineage>
</organism>
<keyword evidence="5 6" id="KW-0472">Membrane</keyword>
<evidence type="ECO:0000256" key="5">
    <source>
        <dbReference type="ARBA" id="ARBA00023136"/>
    </source>
</evidence>
<feature type="transmembrane region" description="Helical" evidence="6">
    <location>
        <begin position="147"/>
        <end position="165"/>
    </location>
</feature>
<evidence type="ECO:0000256" key="3">
    <source>
        <dbReference type="ARBA" id="ARBA00022692"/>
    </source>
</evidence>
<dbReference type="PANTHER" id="PTHR23513:SF11">
    <property type="entry name" value="STAPHYLOFERRIN A TRANSPORTER"/>
    <property type="match status" value="1"/>
</dbReference>
<feature type="transmembrane region" description="Helical" evidence="6">
    <location>
        <begin position="12"/>
        <end position="37"/>
    </location>
</feature>
<evidence type="ECO:0000256" key="6">
    <source>
        <dbReference type="SAM" id="Phobius"/>
    </source>
</evidence>
<evidence type="ECO:0000256" key="4">
    <source>
        <dbReference type="ARBA" id="ARBA00022989"/>
    </source>
</evidence>
<accession>E8U6E8</accession>
<dbReference type="Gene3D" id="1.20.1250.20">
    <property type="entry name" value="MFS general substrate transporter like domains"/>
    <property type="match status" value="2"/>
</dbReference>
<feature type="transmembrane region" description="Helical" evidence="6">
    <location>
        <begin position="212"/>
        <end position="234"/>
    </location>
</feature>
<dbReference type="PANTHER" id="PTHR23513">
    <property type="entry name" value="INTEGRAL MEMBRANE EFFLUX PROTEIN-RELATED"/>
    <property type="match status" value="1"/>
</dbReference>
<protein>
    <submittedName>
        <fullName evidence="7">Major facilitator superfamily MFS_1</fullName>
    </submittedName>
</protein>
<dbReference type="STRING" id="709986.Deima_0984"/>
<feature type="transmembrane region" description="Helical" evidence="6">
    <location>
        <begin position="283"/>
        <end position="302"/>
    </location>
</feature>
<evidence type="ECO:0000256" key="1">
    <source>
        <dbReference type="ARBA" id="ARBA00004651"/>
    </source>
</evidence>
<dbReference type="eggNOG" id="COG2814">
    <property type="taxonomic scope" value="Bacteria"/>
</dbReference>
<keyword evidence="3 6" id="KW-0812">Transmembrane</keyword>
<name>E8U6E8_DEIML</name>
<evidence type="ECO:0000256" key="2">
    <source>
        <dbReference type="ARBA" id="ARBA00022475"/>
    </source>
</evidence>
<dbReference type="HOGENOM" id="CLU_034180_16_1_0"/>
<evidence type="ECO:0000313" key="8">
    <source>
        <dbReference type="Proteomes" id="UP000008635"/>
    </source>
</evidence>
<keyword evidence="8" id="KW-1185">Reference proteome</keyword>
<reference evidence="7 8" key="1">
    <citation type="journal article" date="2011" name="Stand. Genomic Sci.">
        <title>Complete genome sequence of Deinococcus maricopensis type strain (LB-34).</title>
        <authorList>
            <person name="Pukall R."/>
            <person name="Zeytun A."/>
            <person name="Lucas S."/>
            <person name="Lapidus A."/>
            <person name="Hammon N."/>
            <person name="Deshpande S."/>
            <person name="Nolan M."/>
            <person name="Cheng J.F."/>
            <person name="Pitluck S."/>
            <person name="Liolios K."/>
            <person name="Pagani I."/>
            <person name="Mikhailova N."/>
            <person name="Ivanova N."/>
            <person name="Mavromatis K."/>
            <person name="Pati A."/>
            <person name="Tapia R."/>
            <person name="Han C."/>
            <person name="Goodwin L."/>
            <person name="Chen A."/>
            <person name="Palaniappan K."/>
            <person name="Land M."/>
            <person name="Hauser L."/>
            <person name="Chang Y.J."/>
            <person name="Jeffries C.D."/>
            <person name="Brambilla E.M."/>
            <person name="Rohde M."/>
            <person name="Goker M."/>
            <person name="Detter J.C."/>
            <person name="Woyke T."/>
            <person name="Bristow J."/>
            <person name="Eisen J.A."/>
            <person name="Markowitz V."/>
            <person name="Hugenholtz P."/>
            <person name="Kyrpides N.C."/>
            <person name="Klenk H.P."/>
        </authorList>
    </citation>
    <scope>NUCLEOTIDE SEQUENCE [LARGE SCALE GENOMIC DNA]</scope>
    <source>
        <strain evidence="8">DSM 21211 / LMG 22137 / NRRL B-23946 / LB-34</strain>
    </source>
</reference>
<dbReference type="InterPro" id="IPR011701">
    <property type="entry name" value="MFS"/>
</dbReference>
<dbReference type="InterPro" id="IPR036259">
    <property type="entry name" value="MFS_trans_sf"/>
</dbReference>
<dbReference type="GO" id="GO:0005886">
    <property type="term" value="C:plasma membrane"/>
    <property type="evidence" value="ECO:0007669"/>
    <property type="project" value="UniProtKB-SubCell"/>
</dbReference>
<feature type="transmembrane region" description="Helical" evidence="6">
    <location>
        <begin position="370"/>
        <end position="391"/>
    </location>
</feature>
<keyword evidence="2" id="KW-1003">Cell membrane</keyword>
<dbReference type="RefSeq" id="WP_013556142.1">
    <property type="nucleotide sequence ID" value="NC_014958.1"/>
</dbReference>
<evidence type="ECO:0000313" key="7">
    <source>
        <dbReference type="EMBL" id="ADV66637.1"/>
    </source>
</evidence>
<keyword evidence="4 6" id="KW-1133">Transmembrane helix</keyword>
<dbReference type="GO" id="GO:0022857">
    <property type="term" value="F:transmembrane transporter activity"/>
    <property type="evidence" value="ECO:0007669"/>
    <property type="project" value="InterPro"/>
</dbReference>
<feature type="transmembrane region" description="Helical" evidence="6">
    <location>
        <begin position="75"/>
        <end position="98"/>
    </location>
</feature>
<dbReference type="OrthoDB" id="9775268at2"/>
<dbReference type="AlphaFoldDB" id="E8U6E8"/>
<comment type="subcellular location">
    <subcellularLocation>
        <location evidence="1">Cell membrane</location>
        <topology evidence="1">Multi-pass membrane protein</topology>
    </subcellularLocation>
</comment>
<dbReference type="EMBL" id="CP002454">
    <property type="protein sequence ID" value="ADV66637.1"/>
    <property type="molecule type" value="Genomic_DNA"/>
</dbReference>